<dbReference type="EMBL" id="JARRAG010000002">
    <property type="protein sequence ID" value="MDG3005737.1"/>
    <property type="molecule type" value="Genomic_DNA"/>
</dbReference>
<dbReference type="Pfam" id="PF02321">
    <property type="entry name" value="OEP"/>
    <property type="match status" value="2"/>
</dbReference>
<dbReference type="Gene3D" id="2.20.200.10">
    <property type="entry name" value="Outer membrane efflux proteins (OEP)"/>
    <property type="match status" value="1"/>
</dbReference>
<keyword evidence="2" id="KW-0175">Coiled coil</keyword>
<evidence type="ECO:0000313" key="5">
    <source>
        <dbReference type="Proteomes" id="UP001216907"/>
    </source>
</evidence>
<dbReference type="PANTHER" id="PTHR30203:SF30">
    <property type="entry name" value="OUTER MEMBRANE PROTEIN-RELATED"/>
    <property type="match status" value="1"/>
</dbReference>
<dbReference type="SUPFAM" id="SSF56954">
    <property type="entry name" value="Outer membrane efflux proteins (OEP)"/>
    <property type="match status" value="1"/>
</dbReference>
<dbReference type="Proteomes" id="UP001216907">
    <property type="component" value="Unassembled WGS sequence"/>
</dbReference>
<comment type="caution">
    <text evidence="4">The sequence shown here is derived from an EMBL/GenBank/DDBJ whole genome shotgun (WGS) entry which is preliminary data.</text>
</comment>
<evidence type="ECO:0000256" key="3">
    <source>
        <dbReference type="SAM" id="MobiDB-lite"/>
    </source>
</evidence>
<evidence type="ECO:0000256" key="1">
    <source>
        <dbReference type="ARBA" id="ARBA00007613"/>
    </source>
</evidence>
<organism evidence="4 5">
    <name type="scientific">Paludisphaera mucosa</name>
    <dbReference type="NCBI Taxonomy" id="3030827"/>
    <lineage>
        <taxon>Bacteria</taxon>
        <taxon>Pseudomonadati</taxon>
        <taxon>Planctomycetota</taxon>
        <taxon>Planctomycetia</taxon>
        <taxon>Isosphaerales</taxon>
        <taxon>Isosphaeraceae</taxon>
        <taxon>Paludisphaera</taxon>
    </lineage>
</organism>
<reference evidence="4 5" key="1">
    <citation type="submission" date="2023-03" db="EMBL/GenBank/DDBJ databases">
        <title>Paludisphaera mucosa sp. nov. a novel planctomycete from northern fen.</title>
        <authorList>
            <person name="Ivanova A."/>
        </authorList>
    </citation>
    <scope>NUCLEOTIDE SEQUENCE [LARGE SCALE GENOMIC DNA]</scope>
    <source>
        <strain evidence="4 5">Pla2</strain>
    </source>
</reference>
<sequence>MNQSLNLSFTKHKKRAVAILVACGCLLVLPSCWIPGLRRPMPGPGLKESYDLRKEDPQSDLPEVFEAADSAENSARLQLEEFFSDPMLIALMYQALDGNQELRILSENVQIASNEILARQGAYLPFVTLGAAAGIDRYSSFTIPGAGILNDPFRPGLGRSGFLPNPLPNYLLGPAFFWTPDIWRQLHNAKDAAAARYYAAAEGRNYFVTGLVAEIAENYYRLMALDQRIEILDQTIAIQEQSLQVARTIKEGARGTELPVQRFLAEVRRNQSEKLIVNQDIIEAENRINFLLGRNPQRVERMKGNFLDLTLHSLSVGLPAELLENRNDIRQAERELASAGLDVLVARKRFYPQGFISSGIGYQAFDPKYLFVTPEALIVNVAGNLVTPFINRKAIKAEYFSANARQLQAVYNYQRVVLEAFIQVVNDLARVENYRNSIEVKKQQLAALEESVEVAMKLFQFARADYVDVLFAQRDLRDARTVIVETKQQQLSAVVQTYRALGGGNYLLPIPVPQPLQPHKWMFWKHAHPVAEVARGPLPPPAPSAEMSPFPPPTPTPDAVPAPPPTPSAAKDEDQDSFSTPSPDKVTIPPPTTRTDRIETSGPSASTGGLPDPLPKPIGGAGGSANNPQIPPG</sequence>
<protein>
    <submittedName>
        <fullName evidence="4">TolC family protein</fullName>
    </submittedName>
</protein>
<feature type="compositionally biased region" description="Pro residues" evidence="3">
    <location>
        <begin position="537"/>
        <end position="567"/>
    </location>
</feature>
<proteinExistence type="inferred from homology"/>
<dbReference type="PANTHER" id="PTHR30203">
    <property type="entry name" value="OUTER MEMBRANE CATION EFFLUX PROTEIN"/>
    <property type="match status" value="1"/>
</dbReference>
<feature type="compositionally biased region" description="Polar residues" evidence="3">
    <location>
        <begin position="624"/>
        <end position="633"/>
    </location>
</feature>
<feature type="coiled-coil region" evidence="2">
    <location>
        <begin position="431"/>
        <end position="458"/>
    </location>
</feature>
<feature type="region of interest" description="Disordered" evidence="3">
    <location>
        <begin position="535"/>
        <end position="633"/>
    </location>
</feature>
<dbReference type="RefSeq" id="WP_277862067.1">
    <property type="nucleotide sequence ID" value="NZ_JARRAG010000002.1"/>
</dbReference>
<keyword evidence="5" id="KW-1185">Reference proteome</keyword>
<comment type="similarity">
    <text evidence="1">Belongs to the outer membrane factor (OMF) (TC 1.B.17) family.</text>
</comment>
<dbReference type="InterPro" id="IPR003423">
    <property type="entry name" value="OMP_efflux"/>
</dbReference>
<evidence type="ECO:0000313" key="4">
    <source>
        <dbReference type="EMBL" id="MDG3005737.1"/>
    </source>
</evidence>
<gene>
    <name evidence="4" type="ORF">PZE19_18270</name>
</gene>
<dbReference type="InterPro" id="IPR010131">
    <property type="entry name" value="MdtP/NodT-like"/>
</dbReference>
<dbReference type="Gene3D" id="1.20.1600.10">
    <property type="entry name" value="Outer membrane efflux proteins (OEP)"/>
    <property type="match status" value="1"/>
</dbReference>
<name>A0ABT6FDS7_9BACT</name>
<accession>A0ABT6FDS7</accession>
<evidence type="ECO:0000256" key="2">
    <source>
        <dbReference type="SAM" id="Coils"/>
    </source>
</evidence>